<sequence>MTWLKRTGFPAGASAGDGVSMDLRNPQEPAMNATSIRPQPAQANPMWPKGLLEIPERDTGAVGDDALIDMEGDQSFPASDAPGWTLGTARVS</sequence>
<gene>
    <name evidence="2" type="ORF">ACFOM9_04350</name>
</gene>
<dbReference type="RefSeq" id="WP_386706511.1">
    <property type="nucleotide sequence ID" value="NZ_JBHRYF010000001.1"/>
</dbReference>
<protein>
    <submittedName>
        <fullName evidence="2">Uncharacterized protein</fullName>
    </submittedName>
</protein>
<organism evidence="2 3">
    <name type="scientific">Luteimonas notoginsengisoli</name>
    <dbReference type="NCBI Taxonomy" id="1578200"/>
    <lineage>
        <taxon>Bacteria</taxon>
        <taxon>Pseudomonadati</taxon>
        <taxon>Pseudomonadota</taxon>
        <taxon>Gammaproteobacteria</taxon>
        <taxon>Lysobacterales</taxon>
        <taxon>Lysobacteraceae</taxon>
        <taxon>Luteimonas</taxon>
    </lineage>
</organism>
<dbReference type="EMBL" id="JBHRYF010000001">
    <property type="protein sequence ID" value="MFC3659312.1"/>
    <property type="molecule type" value="Genomic_DNA"/>
</dbReference>
<comment type="caution">
    <text evidence="2">The sequence shown here is derived from an EMBL/GenBank/DDBJ whole genome shotgun (WGS) entry which is preliminary data.</text>
</comment>
<evidence type="ECO:0000256" key="1">
    <source>
        <dbReference type="SAM" id="MobiDB-lite"/>
    </source>
</evidence>
<evidence type="ECO:0000313" key="2">
    <source>
        <dbReference type="EMBL" id="MFC3659312.1"/>
    </source>
</evidence>
<feature type="region of interest" description="Disordered" evidence="1">
    <location>
        <begin position="71"/>
        <end position="92"/>
    </location>
</feature>
<feature type="region of interest" description="Disordered" evidence="1">
    <location>
        <begin position="1"/>
        <end position="47"/>
    </location>
</feature>
<name>A0ABV7UQU0_9GAMM</name>
<evidence type="ECO:0000313" key="3">
    <source>
        <dbReference type="Proteomes" id="UP001595724"/>
    </source>
</evidence>
<reference evidence="3" key="1">
    <citation type="journal article" date="2019" name="Int. J. Syst. Evol. Microbiol.">
        <title>The Global Catalogue of Microorganisms (GCM) 10K type strain sequencing project: providing services to taxonomists for standard genome sequencing and annotation.</title>
        <authorList>
            <consortium name="The Broad Institute Genomics Platform"/>
            <consortium name="The Broad Institute Genome Sequencing Center for Infectious Disease"/>
            <person name="Wu L."/>
            <person name="Ma J."/>
        </authorList>
    </citation>
    <scope>NUCLEOTIDE SEQUENCE [LARGE SCALE GENOMIC DNA]</scope>
    <source>
        <strain evidence="3">KCTC 42211</strain>
    </source>
</reference>
<accession>A0ABV7UQU0</accession>
<proteinExistence type="predicted"/>
<keyword evidence="3" id="KW-1185">Reference proteome</keyword>
<dbReference type="Proteomes" id="UP001595724">
    <property type="component" value="Unassembled WGS sequence"/>
</dbReference>